<accession>A0ABR3ZQX0</accession>
<dbReference type="Proteomes" id="UP001583186">
    <property type="component" value="Unassembled WGS sequence"/>
</dbReference>
<evidence type="ECO:0000313" key="3">
    <source>
        <dbReference type="EMBL" id="KAL1902562.1"/>
    </source>
</evidence>
<dbReference type="SUPFAM" id="SSF52540">
    <property type="entry name" value="P-loop containing nucleoside triphosphate hydrolases"/>
    <property type="match status" value="1"/>
</dbReference>
<reference evidence="3 4" key="1">
    <citation type="journal article" date="2024" name="IMA Fungus">
        <title>IMA Genome - F19 : A genome assembly and annotation guide to empower mycologists, including annotated draft genome sequences of Ceratocystis pirilliformis, Diaporthe australafricana, Fusarium ophioides, Paecilomyces lecythidis, and Sporothrix stenoceras.</title>
        <authorList>
            <person name="Aylward J."/>
            <person name="Wilson A.M."/>
            <person name="Visagie C.M."/>
            <person name="Spraker J."/>
            <person name="Barnes I."/>
            <person name="Buitendag C."/>
            <person name="Ceriani C."/>
            <person name="Del Mar Angel L."/>
            <person name="du Plessis D."/>
            <person name="Fuchs T."/>
            <person name="Gasser K."/>
            <person name="Kramer D."/>
            <person name="Li W."/>
            <person name="Munsamy K."/>
            <person name="Piso A."/>
            <person name="Price J.L."/>
            <person name="Sonnekus B."/>
            <person name="Thomas C."/>
            <person name="van der Nest A."/>
            <person name="van Dijk A."/>
            <person name="van Heerden A."/>
            <person name="van Vuuren N."/>
            <person name="Yilmaz N."/>
            <person name="Duong T.A."/>
            <person name="van der Merwe N.A."/>
            <person name="Wingfield M.J."/>
            <person name="Wingfield B.D."/>
        </authorList>
    </citation>
    <scope>NUCLEOTIDE SEQUENCE [LARGE SCALE GENOMIC DNA]</scope>
    <source>
        <strain evidence="3 4">CMW 5346</strain>
    </source>
</reference>
<feature type="compositionally biased region" description="Low complexity" evidence="1">
    <location>
        <begin position="237"/>
        <end position="247"/>
    </location>
</feature>
<feature type="domain" description="Guanylate kinase-like" evidence="2">
    <location>
        <begin position="630"/>
        <end position="820"/>
    </location>
</feature>
<evidence type="ECO:0000313" key="4">
    <source>
        <dbReference type="Proteomes" id="UP001583186"/>
    </source>
</evidence>
<dbReference type="PANTHER" id="PTHR13265">
    <property type="entry name" value="THO COMPLEX SUBUNIT 1"/>
    <property type="match status" value="1"/>
</dbReference>
<dbReference type="InterPro" id="IPR021861">
    <property type="entry name" value="THO_THOC1"/>
</dbReference>
<feature type="compositionally biased region" description="Low complexity" evidence="1">
    <location>
        <begin position="831"/>
        <end position="842"/>
    </location>
</feature>
<evidence type="ECO:0000259" key="2">
    <source>
        <dbReference type="PROSITE" id="PS50052"/>
    </source>
</evidence>
<comment type="caution">
    <text evidence="3">The sequence shown here is derived from an EMBL/GenBank/DDBJ whole genome shotgun (WGS) entry which is preliminary data.</text>
</comment>
<dbReference type="EMBL" id="JAWCUI010000004">
    <property type="protein sequence ID" value="KAL1902562.1"/>
    <property type="molecule type" value="Genomic_DNA"/>
</dbReference>
<dbReference type="Gene3D" id="3.40.50.300">
    <property type="entry name" value="P-loop containing nucleotide triphosphate hydrolases"/>
    <property type="match status" value="1"/>
</dbReference>
<keyword evidence="4" id="KW-1185">Reference proteome</keyword>
<feature type="compositionally biased region" description="Acidic residues" evidence="1">
    <location>
        <begin position="884"/>
        <end position="904"/>
    </location>
</feature>
<dbReference type="InterPro" id="IPR008144">
    <property type="entry name" value="Guanylate_kin-like_dom"/>
</dbReference>
<sequence length="904" mass="100002">MPGLDINSHGIPAVEQIGVYLQGLLDHAETVKSECELEPTLAKSDFDDIYGHVARIFTGFDDPNGKKLRQYAIVETAARDIFGELIATTSIDSPDFVRVWNLFDILAILADNGDCDPALLFWLIEELLDSQTIAGCRKVFDYLESRRERITAKYFNNTKLVILRSCNDLLRRLSRADDTPFCGRVFIFLFQVFPLGDKSSVNLRGEYHVENVTTYDETPVKTGTEEDGGEKMEVDEATTTTTATTATADEKPKTDFAALYPIFWSLQTSFSQPKKLFDPAHFAQFKAGMDASLAAFQQISSQDNSRKQRQLDESRRGVKRKRDKEEKEKEVKDVVKTEAKNEEDELADTYNPKYLTSRDLFELETSDLTFRRHFLLQALIVMEFLLSLSPKAKEKLAGTNAPNKSVTYSDQTLSKEDAAWAAKMKHDITNHIKNSHSDGPYFLRMVDTILARDKNWVRWKIESCPSIERVPVSADEFVAAEEGAQRAFGQRRRRSTGGGMGSFSLDFLDEEDPEEALAELKKPSRSQLSALDTFEREIADEDFEIEMPDSDASKQQAEERKASKTWRALRIVRQTNLSTFDKIDNDDDVRLIFKIGDGNDDDEDELLDGEAGEAGEAGETADSDKLPTNKLPVVLTAPDDEIALTAAKLLVEQNPAVFSIVGQYTTRPVPATDSETTTKSYDQHLESKAFNLLLDGDEFVGFGESAGHQYGSRRKQIDAVSSTGKIPLVLMNYESVDAAQGNAFAARFVFLKPSGTDALEPILKATGAYEAESDLQAALTEAKEVLDKIGGEGQPTFEKTIDVAADEVASAATQLGNYVYGREEAVEEAAETAQTAQTAEAEPAVKNEIEVKQVPEEGKEEDSGEESEEGTKADTVGGATTEPTAEEDASMADAGDEAVENNDS</sequence>
<evidence type="ECO:0000256" key="1">
    <source>
        <dbReference type="SAM" id="MobiDB-lite"/>
    </source>
</evidence>
<dbReference type="PANTHER" id="PTHR13265:SF0">
    <property type="entry name" value="HPR1"/>
    <property type="match status" value="1"/>
</dbReference>
<dbReference type="InterPro" id="IPR008145">
    <property type="entry name" value="GK/Ca_channel_bsu"/>
</dbReference>
<name>A0ABR3ZQX0_9PEZI</name>
<organism evidence="3 4">
    <name type="scientific">Sporothrix stenoceras</name>
    <dbReference type="NCBI Taxonomy" id="5173"/>
    <lineage>
        <taxon>Eukaryota</taxon>
        <taxon>Fungi</taxon>
        <taxon>Dikarya</taxon>
        <taxon>Ascomycota</taxon>
        <taxon>Pezizomycotina</taxon>
        <taxon>Sordariomycetes</taxon>
        <taxon>Sordariomycetidae</taxon>
        <taxon>Ophiostomatales</taxon>
        <taxon>Ophiostomataceae</taxon>
        <taxon>Sporothrix</taxon>
    </lineage>
</organism>
<dbReference type="Pfam" id="PF00625">
    <property type="entry name" value="Guanylate_kin"/>
    <property type="match status" value="1"/>
</dbReference>
<feature type="compositionally biased region" description="Basic and acidic residues" evidence="1">
    <location>
        <begin position="843"/>
        <end position="857"/>
    </location>
</feature>
<feature type="compositionally biased region" description="Basic and acidic residues" evidence="1">
    <location>
        <begin position="304"/>
        <end position="316"/>
    </location>
</feature>
<dbReference type="PROSITE" id="PS50052">
    <property type="entry name" value="GUANYLATE_KINASE_2"/>
    <property type="match status" value="1"/>
</dbReference>
<feature type="region of interest" description="Disordered" evidence="1">
    <location>
        <begin position="829"/>
        <end position="904"/>
    </location>
</feature>
<dbReference type="Pfam" id="PF11957">
    <property type="entry name" value="efThoc1"/>
    <property type="match status" value="1"/>
</dbReference>
<feature type="compositionally biased region" description="Acidic residues" evidence="1">
    <location>
        <begin position="858"/>
        <end position="868"/>
    </location>
</feature>
<gene>
    <name evidence="3" type="ORF">Sste5346_001004</name>
</gene>
<dbReference type="InterPro" id="IPR027417">
    <property type="entry name" value="P-loop_NTPase"/>
</dbReference>
<protein>
    <recommendedName>
        <fullName evidence="2">Guanylate kinase-like domain-containing protein</fullName>
    </recommendedName>
</protein>
<proteinExistence type="predicted"/>
<feature type="region of interest" description="Disordered" evidence="1">
    <location>
        <begin position="299"/>
        <end position="329"/>
    </location>
</feature>
<feature type="region of interest" description="Disordered" evidence="1">
    <location>
        <begin position="219"/>
        <end position="249"/>
    </location>
</feature>